<reference evidence="3" key="1">
    <citation type="submission" date="2014-03" db="EMBL/GenBank/DDBJ databases">
        <authorList>
            <person name="Aksoy S."/>
            <person name="Warren W."/>
            <person name="Wilson R.K."/>
        </authorList>
    </citation>
    <scope>NUCLEOTIDE SEQUENCE [LARGE SCALE GENOMIC DNA]</scope>
    <source>
        <strain evidence="3">IAEA</strain>
    </source>
</reference>
<feature type="region of interest" description="Disordered" evidence="1">
    <location>
        <begin position="152"/>
        <end position="176"/>
    </location>
</feature>
<reference evidence="2" key="2">
    <citation type="submission" date="2020-05" db="UniProtKB">
        <authorList>
            <consortium name="EnsemblMetazoa"/>
        </authorList>
    </citation>
    <scope>IDENTIFICATION</scope>
    <source>
        <strain evidence="2">IAEA</strain>
    </source>
</reference>
<dbReference type="STRING" id="7398.A0A1A9ZKP8"/>
<feature type="region of interest" description="Disordered" evidence="1">
    <location>
        <begin position="1"/>
        <end position="33"/>
    </location>
</feature>
<evidence type="ECO:0000256" key="1">
    <source>
        <dbReference type="SAM" id="MobiDB-lite"/>
    </source>
</evidence>
<feature type="compositionally biased region" description="Polar residues" evidence="1">
    <location>
        <begin position="20"/>
        <end position="29"/>
    </location>
</feature>
<evidence type="ECO:0008006" key="4">
    <source>
        <dbReference type="Google" id="ProtNLM"/>
    </source>
</evidence>
<protein>
    <recommendedName>
        <fullName evidence="4">Protein swallow</fullName>
    </recommendedName>
</protein>
<evidence type="ECO:0000313" key="2">
    <source>
        <dbReference type="EnsemblMetazoa" id="GPAI017738-PA"/>
    </source>
</evidence>
<accession>A0A1A9ZKP8</accession>
<organism evidence="2 3">
    <name type="scientific">Glossina pallidipes</name>
    <name type="common">Tsetse fly</name>
    <dbReference type="NCBI Taxonomy" id="7398"/>
    <lineage>
        <taxon>Eukaryota</taxon>
        <taxon>Metazoa</taxon>
        <taxon>Ecdysozoa</taxon>
        <taxon>Arthropoda</taxon>
        <taxon>Hexapoda</taxon>
        <taxon>Insecta</taxon>
        <taxon>Pterygota</taxon>
        <taxon>Neoptera</taxon>
        <taxon>Endopterygota</taxon>
        <taxon>Diptera</taxon>
        <taxon>Brachycera</taxon>
        <taxon>Muscomorpha</taxon>
        <taxon>Hippoboscoidea</taxon>
        <taxon>Glossinidae</taxon>
        <taxon>Glossina</taxon>
    </lineage>
</organism>
<dbReference type="AlphaFoldDB" id="A0A1A9ZKP8"/>
<proteinExistence type="predicted"/>
<feature type="compositionally biased region" description="Basic and acidic residues" evidence="1">
    <location>
        <begin position="163"/>
        <end position="176"/>
    </location>
</feature>
<feature type="region of interest" description="Disordered" evidence="1">
    <location>
        <begin position="375"/>
        <end position="404"/>
    </location>
</feature>
<evidence type="ECO:0000313" key="3">
    <source>
        <dbReference type="Proteomes" id="UP000092445"/>
    </source>
</evidence>
<name>A0A1A9ZKP8_GLOPL</name>
<feature type="region of interest" description="Disordered" evidence="1">
    <location>
        <begin position="45"/>
        <end position="65"/>
    </location>
</feature>
<feature type="compositionally biased region" description="Low complexity" evidence="1">
    <location>
        <begin position="376"/>
        <end position="390"/>
    </location>
</feature>
<dbReference type="Proteomes" id="UP000092445">
    <property type="component" value="Unassembled WGS sequence"/>
</dbReference>
<dbReference type="EnsemblMetazoa" id="GPAI017738-RA">
    <property type="protein sequence ID" value="GPAI017738-PA"/>
    <property type="gene ID" value="GPAI017738"/>
</dbReference>
<keyword evidence="3" id="KW-1185">Reference proteome</keyword>
<sequence length="512" mass="58371">MSIQDESVPPDFDLDCSADDNVNQSTSLPINDKYESTKSTIACSSSEISSQTNASEPADVAESTNKRLAYSRNTPSKAFSYQDIHSEYTKKRFKHVESKVAQYIAHMRVQDEKRRNSQQFLRHRSLPETLGESREQHLNIINPSQKFVFLDHDAGDTNNRPARKNESASEPLKHVDKDTYAQLLSDKERNDYLQSKLDEKITENWRLKRNIDYMRFELTECKDKLQQTTMKLQNAQTPPDSYGRVNALGTQKKQLWQCRSNKFTKATQTDLPLSPSAALRLRLTEEILNTSTTPDSNNNGYDYKGLGVRAPLIVKMPKIVQPISLNFSSAAEREQHNHDLNTTMNVLRQSSHDLSTRKRLELACSINKAPNHFIDSSNTSSHLELTTSSEGLAATQQRQSDQEQLMRHTNCSQFLNYDENGNANAGSIYATNESKLSIVATDGAGKARNTRKRRSLHSRMMRIFRSCIRCDNPNHTLDSTSNEQRQQQSYTQIPLLEKSFKNYCRNECRAAV</sequence>
<dbReference type="VEuPathDB" id="VectorBase:GPAI017738"/>